<feature type="transmembrane region" description="Helical" evidence="18">
    <location>
        <begin position="97"/>
        <end position="115"/>
    </location>
</feature>
<dbReference type="PRINTS" id="PR01436">
    <property type="entry name" value="NADHDHGNASE2"/>
</dbReference>
<feature type="domain" description="NADH:quinone oxidoreductase/Mrp antiporter transmembrane" evidence="19">
    <location>
        <begin position="24"/>
        <end position="285"/>
    </location>
</feature>
<feature type="transmembrane region" description="Helical" evidence="18">
    <location>
        <begin position="149"/>
        <end position="168"/>
    </location>
</feature>
<keyword evidence="12 18" id="KW-1133">Transmembrane helix</keyword>
<reference evidence="20" key="1">
    <citation type="submission" date="2015-08" db="EMBL/GenBank/DDBJ databases">
        <title>Mitochondrial genomes and implications for higher phylogeny of Neuroptera (Insecta: Neuropteroidea).</title>
        <authorList>
            <person name="Wang Y."/>
            <person name="Liu X."/>
            <person name="Winterton S.L."/>
            <person name="Yang D."/>
        </authorList>
    </citation>
    <scope>NUCLEOTIDE SEQUENCE</scope>
</reference>
<dbReference type="EMBL" id="KT425085">
    <property type="protein sequence ID" value="AMW67995.1"/>
    <property type="molecule type" value="Genomic_DNA"/>
</dbReference>
<evidence type="ECO:0000256" key="10">
    <source>
        <dbReference type="ARBA" id="ARBA00022967"/>
    </source>
</evidence>
<keyword evidence="9 18" id="KW-0999">Mitochondrion inner membrane</keyword>
<dbReference type="PANTHER" id="PTHR46552:SF1">
    <property type="entry name" value="NADH-UBIQUINONE OXIDOREDUCTASE CHAIN 2"/>
    <property type="match status" value="1"/>
</dbReference>
<dbReference type="GO" id="GO:0008137">
    <property type="term" value="F:NADH dehydrogenase (ubiquinone) activity"/>
    <property type="evidence" value="ECO:0007669"/>
    <property type="project" value="UniProtKB-EC"/>
</dbReference>
<name>A0A1S5QYM0_9NEOP</name>
<evidence type="ECO:0000259" key="19">
    <source>
        <dbReference type="Pfam" id="PF00361"/>
    </source>
</evidence>
<keyword evidence="16 18" id="KW-0472">Membrane</keyword>
<comment type="similarity">
    <text evidence="3 18">Belongs to the complex I subunit 2 family.</text>
</comment>
<comment type="function">
    <text evidence="1">Core subunit of the mitochondrial membrane respiratory chain NADH dehydrogenase (Complex I) that is believed to belong to the minimal assembly required for catalysis. Complex I functions in the transfer of electrons from NADH to the respiratory chain. The immediate electron acceptor for the enzyme is believed to be ubiquinone.</text>
</comment>
<dbReference type="EC" id="7.1.1.2" evidence="4 18"/>
<dbReference type="Pfam" id="PF00361">
    <property type="entry name" value="Proton_antipo_M"/>
    <property type="match status" value="1"/>
</dbReference>
<feature type="transmembrane region" description="Helical" evidence="18">
    <location>
        <begin position="272"/>
        <end position="295"/>
    </location>
</feature>
<feature type="transmembrane region" description="Helical" evidence="18">
    <location>
        <begin position="316"/>
        <end position="339"/>
    </location>
</feature>
<evidence type="ECO:0000256" key="15">
    <source>
        <dbReference type="ARBA" id="ARBA00023128"/>
    </source>
</evidence>
<organism evidence="20">
    <name type="scientific">Inocellia fujiana</name>
    <dbReference type="NCBI Taxonomy" id="1821759"/>
    <lineage>
        <taxon>Eukaryota</taxon>
        <taxon>Metazoa</taxon>
        <taxon>Ecdysozoa</taxon>
        <taxon>Arthropoda</taxon>
        <taxon>Hexapoda</taxon>
        <taxon>Insecta</taxon>
        <taxon>Pterygota</taxon>
        <taxon>Neoptera</taxon>
        <taxon>Endopterygota</taxon>
        <taxon>Raphidioptera</taxon>
        <taxon>Inocelliidae</taxon>
        <taxon>Inocellia</taxon>
    </lineage>
</organism>
<evidence type="ECO:0000256" key="12">
    <source>
        <dbReference type="ARBA" id="ARBA00022989"/>
    </source>
</evidence>
<comment type="function">
    <text evidence="18">Core subunit of the mitochondrial membrane respiratory chain NADH dehydrogenase (Complex I) which catalyzes electron transfer from NADH through the respiratory chain, using ubiquinone as an electron acceptor. Essential for the catalytic activity and assembly of complex I.</text>
</comment>
<keyword evidence="11 18" id="KW-0249">Electron transport</keyword>
<keyword evidence="7 18" id="KW-0679">Respiratory chain</keyword>
<evidence type="ECO:0000256" key="6">
    <source>
        <dbReference type="ARBA" id="ARBA00022448"/>
    </source>
</evidence>
<geneLocation type="mitochondrion" evidence="20"/>
<feature type="transmembrane region" description="Helical" evidence="18">
    <location>
        <begin position="200"/>
        <end position="223"/>
    </location>
</feature>
<evidence type="ECO:0000256" key="4">
    <source>
        <dbReference type="ARBA" id="ARBA00012944"/>
    </source>
</evidence>
<evidence type="ECO:0000256" key="1">
    <source>
        <dbReference type="ARBA" id="ARBA00003257"/>
    </source>
</evidence>
<dbReference type="GO" id="GO:0006120">
    <property type="term" value="P:mitochondrial electron transport, NADH to ubiquinone"/>
    <property type="evidence" value="ECO:0007669"/>
    <property type="project" value="InterPro"/>
</dbReference>
<keyword evidence="8 18" id="KW-0812">Transmembrane</keyword>
<evidence type="ECO:0000256" key="8">
    <source>
        <dbReference type="ARBA" id="ARBA00022692"/>
    </source>
</evidence>
<keyword evidence="13 18" id="KW-0520">NAD</keyword>
<comment type="subcellular location">
    <subcellularLocation>
        <location evidence="2 18">Mitochondrion inner membrane</location>
        <topology evidence="2 18">Multi-pass membrane protein</topology>
    </subcellularLocation>
</comment>
<evidence type="ECO:0000256" key="14">
    <source>
        <dbReference type="ARBA" id="ARBA00023075"/>
    </source>
</evidence>
<feature type="transmembrane region" description="Helical" evidence="18">
    <location>
        <begin position="60"/>
        <end position="85"/>
    </location>
</feature>
<evidence type="ECO:0000313" key="20">
    <source>
        <dbReference type="EMBL" id="AMW67995.1"/>
    </source>
</evidence>
<proteinExistence type="inferred from homology"/>
<keyword evidence="14 18" id="KW-0830">Ubiquinone</keyword>
<evidence type="ECO:0000256" key="16">
    <source>
        <dbReference type="ARBA" id="ARBA00023136"/>
    </source>
</evidence>
<sequence length="340" mass="39985">MFFIPNKFLFFCMLVGSTIFTISSNSWLGAWMGLEINLLSFIPLMSNTKNIFSTEASLKYFLTQAFASSTLVFFIIFSFLIYLNYFSLHMNNSMKMLMLSSLFLKLGAAPFHFWFPSVAENLTWLMNLILLTWQKIAPMILISYISNEIYMQFIAIFSTLIGSLGGLNQTNLRKIMAFSSINHIGWMISSLIMNNNLWKIYFLIYSLLTILMILIFMNFNLFFINQIYLSMNFNLMNKFLLFMNFLSLGGLPPFLGFFPKWMIINNLILNNYFFLLTIMSMLTLINLFFYLRLALNSFLMLNMEQKWFIKINFKMNYFLISMSTISLLSLPLFTLLYFIF</sequence>
<evidence type="ECO:0000256" key="5">
    <source>
        <dbReference type="ARBA" id="ARBA00021008"/>
    </source>
</evidence>
<evidence type="ECO:0000256" key="7">
    <source>
        <dbReference type="ARBA" id="ARBA00022660"/>
    </source>
</evidence>
<keyword evidence="6" id="KW-0813">Transport</keyword>
<feature type="transmembrane region" description="Helical" evidence="18">
    <location>
        <begin position="235"/>
        <end position="252"/>
    </location>
</feature>
<evidence type="ECO:0000256" key="13">
    <source>
        <dbReference type="ARBA" id="ARBA00023027"/>
    </source>
</evidence>
<evidence type="ECO:0000256" key="17">
    <source>
        <dbReference type="ARBA" id="ARBA00049551"/>
    </source>
</evidence>
<evidence type="ECO:0000256" key="2">
    <source>
        <dbReference type="ARBA" id="ARBA00004448"/>
    </source>
</evidence>
<dbReference type="PANTHER" id="PTHR46552">
    <property type="entry name" value="NADH-UBIQUINONE OXIDOREDUCTASE CHAIN 2"/>
    <property type="match status" value="1"/>
</dbReference>
<dbReference type="InterPro" id="IPR001750">
    <property type="entry name" value="ND/Mrp_TM"/>
</dbReference>
<gene>
    <name evidence="20" type="primary">ND2</name>
</gene>
<keyword evidence="15 18" id="KW-0496">Mitochondrion</keyword>
<accession>A0A1S5QYM0</accession>
<comment type="catalytic activity">
    <reaction evidence="17 18">
        <text>a ubiquinone + NADH + 5 H(+)(in) = a ubiquinol + NAD(+) + 4 H(+)(out)</text>
        <dbReference type="Rhea" id="RHEA:29091"/>
        <dbReference type="Rhea" id="RHEA-COMP:9565"/>
        <dbReference type="Rhea" id="RHEA-COMP:9566"/>
        <dbReference type="ChEBI" id="CHEBI:15378"/>
        <dbReference type="ChEBI" id="CHEBI:16389"/>
        <dbReference type="ChEBI" id="CHEBI:17976"/>
        <dbReference type="ChEBI" id="CHEBI:57540"/>
        <dbReference type="ChEBI" id="CHEBI:57945"/>
        <dbReference type="EC" id="7.1.1.2"/>
    </reaction>
</comment>
<dbReference type="GO" id="GO:0005743">
    <property type="term" value="C:mitochondrial inner membrane"/>
    <property type="evidence" value="ECO:0007669"/>
    <property type="project" value="UniProtKB-SubCell"/>
</dbReference>
<evidence type="ECO:0000256" key="11">
    <source>
        <dbReference type="ARBA" id="ARBA00022982"/>
    </source>
</evidence>
<protein>
    <recommendedName>
        <fullName evidence="5 18">NADH-ubiquinone oxidoreductase chain 2</fullName>
        <ecNumber evidence="4 18">7.1.1.2</ecNumber>
    </recommendedName>
</protein>
<keyword evidence="10 18" id="KW-1278">Translocase</keyword>
<evidence type="ECO:0000256" key="18">
    <source>
        <dbReference type="RuleBase" id="RU003403"/>
    </source>
</evidence>
<dbReference type="InterPro" id="IPR050175">
    <property type="entry name" value="Complex_I_Subunit_2"/>
</dbReference>
<evidence type="ECO:0000256" key="9">
    <source>
        <dbReference type="ARBA" id="ARBA00022792"/>
    </source>
</evidence>
<dbReference type="AlphaFoldDB" id="A0A1S5QYM0"/>
<dbReference type="InterPro" id="IPR003917">
    <property type="entry name" value="NADH_UbQ_OxRdtase_chain2"/>
</dbReference>
<evidence type="ECO:0000256" key="3">
    <source>
        <dbReference type="ARBA" id="ARBA00007012"/>
    </source>
</evidence>